<reference evidence="2 3" key="1">
    <citation type="submission" date="2015-07" db="EMBL/GenBank/DDBJ databases">
        <title>The genome of Melipona quadrifasciata.</title>
        <authorList>
            <person name="Pan H."/>
            <person name="Kapheim K."/>
        </authorList>
    </citation>
    <scope>NUCLEOTIDE SEQUENCE [LARGE SCALE GENOMIC DNA]</scope>
    <source>
        <strain evidence="2">0111107301</strain>
        <tissue evidence="2">Whole body</tissue>
    </source>
</reference>
<keyword evidence="3" id="KW-1185">Reference proteome</keyword>
<organism evidence="2 3">
    <name type="scientific">Melipona quadrifasciata</name>
    <dbReference type="NCBI Taxonomy" id="166423"/>
    <lineage>
        <taxon>Eukaryota</taxon>
        <taxon>Metazoa</taxon>
        <taxon>Ecdysozoa</taxon>
        <taxon>Arthropoda</taxon>
        <taxon>Hexapoda</taxon>
        <taxon>Insecta</taxon>
        <taxon>Pterygota</taxon>
        <taxon>Neoptera</taxon>
        <taxon>Endopterygota</taxon>
        <taxon>Hymenoptera</taxon>
        <taxon>Apocrita</taxon>
        <taxon>Aculeata</taxon>
        <taxon>Apoidea</taxon>
        <taxon>Anthophila</taxon>
        <taxon>Apidae</taxon>
        <taxon>Melipona</taxon>
    </lineage>
</organism>
<proteinExistence type="predicted"/>
<dbReference type="Proteomes" id="UP000053105">
    <property type="component" value="Unassembled WGS sequence"/>
</dbReference>
<dbReference type="AlphaFoldDB" id="A0A0N0BHH5"/>
<feature type="region of interest" description="Disordered" evidence="1">
    <location>
        <begin position="78"/>
        <end position="97"/>
    </location>
</feature>
<sequence length="196" mass="22721">METNAFQNLRIDLFEFQLIMCEKQRPSSDHHFENGQVVTFPNPSIRVAMVFQSTLLPSYSTHYFFEKEEVSLCHPPHDVEASRSETRPTGSSWPYVRDPGTGSIEVGKFRDAVIRGDRDAQRSQPNPREMDKDRHGQGAYACYLHPASWKYHRDDENFGEVQSREGGCAIRRGDRRQEWQQLSLHFNRKYALNGGE</sequence>
<accession>A0A0N0BHH5</accession>
<protein>
    <submittedName>
        <fullName evidence="2">Uncharacterized protein</fullName>
    </submittedName>
</protein>
<evidence type="ECO:0000313" key="2">
    <source>
        <dbReference type="EMBL" id="KOX76238.1"/>
    </source>
</evidence>
<evidence type="ECO:0000256" key="1">
    <source>
        <dbReference type="SAM" id="MobiDB-lite"/>
    </source>
</evidence>
<feature type="region of interest" description="Disordered" evidence="1">
    <location>
        <begin position="114"/>
        <end position="137"/>
    </location>
</feature>
<gene>
    <name evidence="2" type="ORF">WN51_11567</name>
</gene>
<name>A0A0N0BHH5_9HYME</name>
<evidence type="ECO:0000313" key="3">
    <source>
        <dbReference type="Proteomes" id="UP000053105"/>
    </source>
</evidence>
<dbReference type="EMBL" id="KQ435750">
    <property type="protein sequence ID" value="KOX76238.1"/>
    <property type="molecule type" value="Genomic_DNA"/>
</dbReference>